<proteinExistence type="inferred from homology"/>
<evidence type="ECO:0000256" key="9">
    <source>
        <dbReference type="ARBA" id="ARBA00023004"/>
    </source>
</evidence>
<keyword evidence="9" id="KW-0408">Iron</keyword>
<dbReference type="GO" id="GO:0046872">
    <property type="term" value="F:metal ion binding"/>
    <property type="evidence" value="ECO:0007669"/>
    <property type="project" value="UniProtKB-KW"/>
</dbReference>
<evidence type="ECO:0000256" key="2">
    <source>
        <dbReference type="ARBA" id="ARBA00004948"/>
    </source>
</evidence>
<evidence type="ECO:0000256" key="11">
    <source>
        <dbReference type="ARBA" id="ARBA00048179"/>
    </source>
</evidence>
<dbReference type="AlphaFoldDB" id="A0A7S0CUB4"/>
<gene>
    <name evidence="13" type="ORF">LAMO00422_LOCUS2801</name>
</gene>
<keyword evidence="8" id="KW-0784">Thiamine biosynthesis</keyword>
<comment type="pathway">
    <text evidence="2">Cofactor biosynthesis; thiamine diphosphate biosynthesis.</text>
</comment>
<dbReference type="InterPro" id="IPR015168">
    <property type="entry name" value="SsuA/THI5"/>
</dbReference>
<organism evidence="13">
    <name type="scientific">Amorphochlora amoebiformis</name>
    <dbReference type="NCBI Taxonomy" id="1561963"/>
    <lineage>
        <taxon>Eukaryota</taxon>
        <taxon>Sar</taxon>
        <taxon>Rhizaria</taxon>
        <taxon>Cercozoa</taxon>
        <taxon>Chlorarachniophyceae</taxon>
        <taxon>Amorphochlora</taxon>
    </lineage>
</organism>
<dbReference type="Gene3D" id="3.40.190.10">
    <property type="entry name" value="Periplasmic binding protein-like II"/>
    <property type="match status" value="2"/>
</dbReference>
<dbReference type="InterPro" id="IPR027939">
    <property type="entry name" value="NMT1/THI5"/>
</dbReference>
<dbReference type="GO" id="GO:0009228">
    <property type="term" value="P:thiamine biosynthetic process"/>
    <property type="evidence" value="ECO:0007669"/>
    <property type="project" value="UniProtKB-KW"/>
</dbReference>
<evidence type="ECO:0000256" key="7">
    <source>
        <dbReference type="ARBA" id="ARBA00022898"/>
    </source>
</evidence>
<dbReference type="GO" id="GO:0016740">
    <property type="term" value="F:transferase activity"/>
    <property type="evidence" value="ECO:0007669"/>
    <property type="project" value="UniProtKB-KW"/>
</dbReference>
<protein>
    <recommendedName>
        <fullName evidence="10">Thiamine pyrimidine synthase</fullName>
    </recommendedName>
</protein>
<evidence type="ECO:0000313" key="13">
    <source>
        <dbReference type="EMBL" id="CAD8433870.1"/>
    </source>
</evidence>
<dbReference type="PANTHER" id="PTHR31528">
    <property type="entry name" value="4-AMINO-5-HYDROXYMETHYL-2-METHYLPYRIMIDINE PHOSPHATE SYNTHASE THI11-RELATED"/>
    <property type="match status" value="1"/>
</dbReference>
<evidence type="ECO:0000256" key="8">
    <source>
        <dbReference type="ARBA" id="ARBA00022977"/>
    </source>
</evidence>
<evidence type="ECO:0000256" key="4">
    <source>
        <dbReference type="ARBA" id="ARBA00011738"/>
    </source>
</evidence>
<evidence type="ECO:0000256" key="5">
    <source>
        <dbReference type="ARBA" id="ARBA00022679"/>
    </source>
</evidence>
<keyword evidence="6" id="KW-0479">Metal-binding</keyword>
<comment type="subunit">
    <text evidence="4">Homodimer.</text>
</comment>
<evidence type="ECO:0000259" key="12">
    <source>
        <dbReference type="Pfam" id="PF09084"/>
    </source>
</evidence>
<dbReference type="GO" id="GO:0009229">
    <property type="term" value="P:thiamine diphosphate biosynthetic process"/>
    <property type="evidence" value="ECO:0007669"/>
    <property type="project" value="UniProtKB-UniPathway"/>
</dbReference>
<name>A0A7S0CUB4_9EUKA</name>
<accession>A0A7S0CUB4</accession>
<feature type="domain" description="SsuA/THI5-like" evidence="12">
    <location>
        <begin position="15"/>
        <end position="243"/>
    </location>
</feature>
<comment type="function">
    <text evidence="1">Responsible for the formation of the pyrimidine heterocycle in the thiamine biosynthesis pathway. Catalyzes the formation of hydroxymethylpyrimidine phosphate (HMP-P) from histidine and pyridoxal phosphate (PLP). The protein uses PLP and the active site histidine to form HMP-P, generating an inactive enzyme. The enzyme can only undergo a single turnover, which suggests it is a suicide enzyme.</text>
</comment>
<evidence type="ECO:0000256" key="3">
    <source>
        <dbReference type="ARBA" id="ARBA00009406"/>
    </source>
</evidence>
<evidence type="ECO:0000256" key="1">
    <source>
        <dbReference type="ARBA" id="ARBA00003469"/>
    </source>
</evidence>
<evidence type="ECO:0000256" key="10">
    <source>
        <dbReference type="ARBA" id="ARBA00033171"/>
    </source>
</evidence>
<comment type="catalytic activity">
    <reaction evidence="11">
        <text>N(6)-(pyridoxal phosphate)-L-lysyl-[4-amino-5-hydroxymethyl-2-methylpyrimidine phosphate synthase] + L-histidyl-[4-amino-5-hydroxymethyl-2-methylpyrimidine phosphate synthase] + 2 Fe(3+) + 4 H2O = L-lysyl-[4-amino-5-hydroxymethyl-2-methylpyrimidine phosphate synthase] + (2S)-2-amino-5-hydroxy-4-oxopentanoyl-[4-amino-5-hydroxymethyl-2-methylpyrimidine phosphate synthase] + 4-amino-2-methyl-5-(phosphooxymethyl)pyrimidine + 3-oxopropanoate + 2 Fe(2+) + 2 H(+)</text>
        <dbReference type="Rhea" id="RHEA:65756"/>
        <dbReference type="Rhea" id="RHEA-COMP:16892"/>
        <dbReference type="Rhea" id="RHEA-COMP:16893"/>
        <dbReference type="Rhea" id="RHEA-COMP:16894"/>
        <dbReference type="Rhea" id="RHEA-COMP:16895"/>
        <dbReference type="ChEBI" id="CHEBI:15377"/>
        <dbReference type="ChEBI" id="CHEBI:15378"/>
        <dbReference type="ChEBI" id="CHEBI:29033"/>
        <dbReference type="ChEBI" id="CHEBI:29034"/>
        <dbReference type="ChEBI" id="CHEBI:29969"/>
        <dbReference type="ChEBI" id="CHEBI:29979"/>
        <dbReference type="ChEBI" id="CHEBI:33190"/>
        <dbReference type="ChEBI" id="CHEBI:58354"/>
        <dbReference type="ChEBI" id="CHEBI:143915"/>
        <dbReference type="ChEBI" id="CHEBI:157692"/>
    </reaction>
    <physiologicalReaction direction="left-to-right" evidence="11">
        <dbReference type="Rhea" id="RHEA:65757"/>
    </physiologicalReaction>
</comment>
<evidence type="ECO:0000256" key="6">
    <source>
        <dbReference type="ARBA" id="ARBA00022723"/>
    </source>
</evidence>
<dbReference type="EMBL" id="HBEM01004001">
    <property type="protein sequence ID" value="CAD8433870.1"/>
    <property type="molecule type" value="Transcribed_RNA"/>
</dbReference>
<dbReference type="PANTHER" id="PTHR31528:SF1">
    <property type="entry name" value="4-AMINO-5-HYDROXYMETHYL-2-METHYLPYRIMIDINE PHOSPHATE SYNTHASE THI11-RELATED"/>
    <property type="match status" value="1"/>
</dbReference>
<comment type="similarity">
    <text evidence="3">Belongs to the NMT1/THI5 family.</text>
</comment>
<reference evidence="13" key="1">
    <citation type="submission" date="2021-01" db="EMBL/GenBank/DDBJ databases">
        <authorList>
            <person name="Corre E."/>
            <person name="Pelletier E."/>
            <person name="Niang G."/>
            <person name="Scheremetjew M."/>
            <person name="Finn R."/>
            <person name="Kale V."/>
            <person name="Holt S."/>
            <person name="Cochrane G."/>
            <person name="Meng A."/>
            <person name="Brown T."/>
            <person name="Cohen L."/>
        </authorList>
    </citation>
    <scope>NUCLEOTIDE SEQUENCE</scope>
    <source>
        <strain evidence="13">CCMP2058</strain>
    </source>
</reference>
<dbReference type="Pfam" id="PF09084">
    <property type="entry name" value="NMT1"/>
    <property type="match status" value="1"/>
</dbReference>
<sequence>MLRRVTFQLDYLLSAQFAGLIVAKRSGLYKQAGLDVELIEAWTNVDRWAKTGAGREPDIVARKYENDDSILCLGCVEQNVLVESQARGVKVKAVDAMIKGSVLALAASPSITSLTSLRDLKGRTIGVHADSVDLITALTKNSNLENEINIVEIDCANKYKLLADDTVQAIQAYDVMEPLEFSQMKEFKGREPLMLSLGKIAYGNPGYSQVIFAPNDAIFSHKDTLDSFLEATREGWAEALKDVEHAGFQIMEARKESGTYSKSGQQDSQQVQTRCLELMGPHIGHNVITKVSAIDPKEWGQSNEHMASIGIVSRMVPLEASLQLDL</sequence>
<dbReference type="SUPFAM" id="SSF53850">
    <property type="entry name" value="Periplasmic binding protein-like II"/>
    <property type="match status" value="1"/>
</dbReference>
<keyword evidence="5" id="KW-0808">Transferase</keyword>
<keyword evidence="7" id="KW-0663">Pyridoxal phosphate</keyword>
<dbReference type="UniPathway" id="UPA00060"/>